<dbReference type="GO" id="GO:0008270">
    <property type="term" value="F:zinc ion binding"/>
    <property type="evidence" value="ECO:0007669"/>
    <property type="project" value="UniProtKB-KW"/>
</dbReference>
<evidence type="ECO:0000313" key="8">
    <source>
        <dbReference type="RefSeq" id="XP_025413317.1"/>
    </source>
</evidence>
<reference evidence="8" key="1">
    <citation type="submission" date="2025-08" db="UniProtKB">
        <authorList>
            <consortium name="RefSeq"/>
        </authorList>
    </citation>
    <scope>IDENTIFICATION</scope>
    <source>
        <tissue evidence="8">Whole body</tissue>
    </source>
</reference>
<evidence type="ECO:0000256" key="4">
    <source>
        <dbReference type="ARBA" id="ARBA00023125"/>
    </source>
</evidence>
<feature type="domain" description="THAP-type" evidence="6">
    <location>
        <begin position="1"/>
        <end position="75"/>
    </location>
</feature>
<evidence type="ECO:0000256" key="2">
    <source>
        <dbReference type="ARBA" id="ARBA00022771"/>
    </source>
</evidence>
<dbReference type="InterPro" id="IPR006612">
    <property type="entry name" value="THAP_Znf"/>
</dbReference>
<dbReference type="OrthoDB" id="7683421at2759"/>
<dbReference type="Proteomes" id="UP000694846">
    <property type="component" value="Unplaced"/>
</dbReference>
<keyword evidence="1" id="KW-0479">Metal-binding</keyword>
<gene>
    <name evidence="8" type="primary">LOC112685604</name>
</gene>
<dbReference type="SMART" id="SM00692">
    <property type="entry name" value="DM3"/>
    <property type="match status" value="1"/>
</dbReference>
<name>A0A8B8FRD9_9HEMI</name>
<evidence type="ECO:0000256" key="5">
    <source>
        <dbReference type="PROSITE-ProRule" id="PRU00309"/>
    </source>
</evidence>
<evidence type="ECO:0000256" key="1">
    <source>
        <dbReference type="ARBA" id="ARBA00022723"/>
    </source>
</evidence>
<dbReference type="SUPFAM" id="SSF57716">
    <property type="entry name" value="Glucocorticoid receptor-like (DNA-binding domain)"/>
    <property type="match status" value="1"/>
</dbReference>
<dbReference type="Pfam" id="PF05485">
    <property type="entry name" value="THAP"/>
    <property type="match status" value="1"/>
</dbReference>
<organism evidence="7 8">
    <name type="scientific">Sipha flava</name>
    <name type="common">yellow sugarcane aphid</name>
    <dbReference type="NCBI Taxonomy" id="143950"/>
    <lineage>
        <taxon>Eukaryota</taxon>
        <taxon>Metazoa</taxon>
        <taxon>Ecdysozoa</taxon>
        <taxon>Arthropoda</taxon>
        <taxon>Hexapoda</taxon>
        <taxon>Insecta</taxon>
        <taxon>Pterygota</taxon>
        <taxon>Neoptera</taxon>
        <taxon>Paraneoptera</taxon>
        <taxon>Hemiptera</taxon>
        <taxon>Sternorrhyncha</taxon>
        <taxon>Aphidomorpha</taxon>
        <taxon>Aphidoidea</taxon>
        <taxon>Aphididae</taxon>
        <taxon>Sipha</taxon>
    </lineage>
</organism>
<dbReference type="GO" id="GO:0003677">
    <property type="term" value="F:DNA binding"/>
    <property type="evidence" value="ECO:0007669"/>
    <property type="project" value="UniProtKB-UniRule"/>
</dbReference>
<dbReference type="PROSITE" id="PS50950">
    <property type="entry name" value="ZF_THAP"/>
    <property type="match status" value="1"/>
</dbReference>
<dbReference type="GeneID" id="112685604"/>
<accession>A0A8B8FRD9</accession>
<evidence type="ECO:0000259" key="6">
    <source>
        <dbReference type="PROSITE" id="PS50950"/>
    </source>
</evidence>
<keyword evidence="3" id="KW-0862">Zinc</keyword>
<keyword evidence="7" id="KW-1185">Reference proteome</keyword>
<evidence type="ECO:0000313" key="7">
    <source>
        <dbReference type="Proteomes" id="UP000694846"/>
    </source>
</evidence>
<dbReference type="RefSeq" id="XP_025413317.1">
    <property type="nucleotide sequence ID" value="XM_025557532.1"/>
</dbReference>
<evidence type="ECO:0000256" key="3">
    <source>
        <dbReference type="ARBA" id="ARBA00022833"/>
    </source>
</evidence>
<keyword evidence="4 5" id="KW-0238">DNA-binding</keyword>
<keyword evidence="2 5" id="KW-0863">Zinc-finger</keyword>
<dbReference type="AlphaFoldDB" id="A0A8B8FRD9"/>
<sequence>MSQTKNIYFNYFRIPSDQLRYKQWMEKCHTVHLLKKDLAILYKNYRVCGVHFENNMFLNPSSRNRLTMNDVPTIFSATRLRDAYG</sequence>
<proteinExistence type="predicted"/>
<protein>
    <submittedName>
        <fullName evidence="8">52 kDa repressor of the inhibitor of the protein kinase-like</fullName>
    </submittedName>
</protein>